<evidence type="ECO:0000313" key="1">
    <source>
        <dbReference type="EMBL" id="MEQ2172345.1"/>
    </source>
</evidence>
<organism evidence="1 2">
    <name type="scientific">Goodea atripinnis</name>
    <dbReference type="NCBI Taxonomy" id="208336"/>
    <lineage>
        <taxon>Eukaryota</taxon>
        <taxon>Metazoa</taxon>
        <taxon>Chordata</taxon>
        <taxon>Craniata</taxon>
        <taxon>Vertebrata</taxon>
        <taxon>Euteleostomi</taxon>
        <taxon>Actinopterygii</taxon>
        <taxon>Neopterygii</taxon>
        <taxon>Teleostei</taxon>
        <taxon>Neoteleostei</taxon>
        <taxon>Acanthomorphata</taxon>
        <taxon>Ovalentaria</taxon>
        <taxon>Atherinomorphae</taxon>
        <taxon>Cyprinodontiformes</taxon>
        <taxon>Goodeidae</taxon>
        <taxon>Goodea</taxon>
    </lineage>
</organism>
<comment type="caution">
    <text evidence="1">The sequence shown here is derived from an EMBL/GenBank/DDBJ whole genome shotgun (WGS) entry which is preliminary data.</text>
</comment>
<reference evidence="1 2" key="1">
    <citation type="submission" date="2021-06" db="EMBL/GenBank/DDBJ databases">
        <authorList>
            <person name="Palmer J.M."/>
        </authorList>
    </citation>
    <scope>NUCLEOTIDE SEQUENCE [LARGE SCALE GENOMIC DNA]</scope>
    <source>
        <strain evidence="1 2">GA_2019</strain>
        <tissue evidence="1">Muscle</tissue>
    </source>
</reference>
<dbReference type="Proteomes" id="UP001476798">
    <property type="component" value="Unassembled WGS sequence"/>
</dbReference>
<dbReference type="PANTHER" id="PTHR48465">
    <property type="entry name" value="PROTEIN SSUH2 HOMOLOG"/>
    <property type="match status" value="1"/>
</dbReference>
<feature type="non-terminal residue" evidence="1">
    <location>
        <position position="1"/>
    </location>
</feature>
<dbReference type="EMBL" id="JAHRIO010041823">
    <property type="protein sequence ID" value="MEQ2172345.1"/>
    <property type="molecule type" value="Genomic_DNA"/>
</dbReference>
<accession>A0ABV0NLR4</accession>
<dbReference type="InterPro" id="IPR052789">
    <property type="entry name" value="SSUH2_homolog"/>
</dbReference>
<keyword evidence="2" id="KW-1185">Reference proteome</keyword>
<sequence>ECNVCHGVGTVSCKDCEGKGYKPCKYCNGSGQKEDGNCSDCNGTGKDRCSKCNAQGKTKCETCNGRKQLLTFIKLKVEWTNNEDNHVVEQSSGLKADKLHSVKGKELFKISQIMVYPLYGFPNPAIAEASDRLIKEHQSKYAQTSRILQQRQTVDLIPITKVNYKWKNNIHVFYVYGNENKVNAEDYPATCCCVIL</sequence>
<evidence type="ECO:0000313" key="2">
    <source>
        <dbReference type="Proteomes" id="UP001476798"/>
    </source>
</evidence>
<dbReference type="PANTHER" id="PTHR48465:SF1">
    <property type="entry name" value="PROTEIN SSUH2 HOMOLOG"/>
    <property type="match status" value="1"/>
</dbReference>
<protein>
    <submittedName>
        <fullName evidence="1">Protein ssuh2</fullName>
    </submittedName>
</protein>
<proteinExistence type="predicted"/>
<name>A0ABV0NLR4_9TELE</name>
<gene>
    <name evidence="1" type="primary">SSUH2</name>
    <name evidence="1" type="ORF">GOODEAATRI_020082</name>
</gene>